<name>A0A521DG55_9BACT</name>
<dbReference type="PANTHER" id="PTHR12147:SF26">
    <property type="entry name" value="PEPTIDASE M28 DOMAIN-CONTAINING PROTEIN"/>
    <property type="match status" value="1"/>
</dbReference>
<feature type="chain" id="PRO_5022100586" evidence="1">
    <location>
        <begin position="20"/>
        <end position="542"/>
    </location>
</feature>
<gene>
    <name evidence="3" type="ORF">SAMN06265219_108104</name>
</gene>
<dbReference type="Gene3D" id="3.40.630.10">
    <property type="entry name" value="Zn peptidases"/>
    <property type="match status" value="2"/>
</dbReference>
<dbReference type="OrthoDB" id="9764939at2"/>
<dbReference type="PANTHER" id="PTHR12147">
    <property type="entry name" value="METALLOPEPTIDASE M28 FAMILY MEMBER"/>
    <property type="match status" value="1"/>
</dbReference>
<feature type="signal peptide" evidence="1">
    <location>
        <begin position="1"/>
        <end position="19"/>
    </location>
</feature>
<dbReference type="Proteomes" id="UP000317557">
    <property type="component" value="Unassembled WGS sequence"/>
</dbReference>
<protein>
    <submittedName>
        <fullName evidence="3">Peptidase family M28</fullName>
    </submittedName>
</protein>
<dbReference type="RefSeq" id="WP_142454567.1">
    <property type="nucleotide sequence ID" value="NZ_FXTP01000008.1"/>
</dbReference>
<evidence type="ECO:0000256" key="1">
    <source>
        <dbReference type="SAM" id="SignalP"/>
    </source>
</evidence>
<feature type="domain" description="Peptidase M28" evidence="2">
    <location>
        <begin position="297"/>
        <end position="512"/>
    </location>
</feature>
<dbReference type="AlphaFoldDB" id="A0A521DG55"/>
<dbReference type="Pfam" id="PF04389">
    <property type="entry name" value="Peptidase_M28"/>
    <property type="match status" value="1"/>
</dbReference>
<dbReference type="InterPro" id="IPR045175">
    <property type="entry name" value="M28_fam"/>
</dbReference>
<evidence type="ECO:0000313" key="4">
    <source>
        <dbReference type="Proteomes" id="UP000317557"/>
    </source>
</evidence>
<dbReference type="SUPFAM" id="SSF53187">
    <property type="entry name" value="Zn-dependent exopeptidases"/>
    <property type="match status" value="1"/>
</dbReference>
<organism evidence="3 4">
    <name type="scientific">Gracilimonas mengyeensis</name>
    <dbReference type="NCBI Taxonomy" id="1302730"/>
    <lineage>
        <taxon>Bacteria</taxon>
        <taxon>Pseudomonadati</taxon>
        <taxon>Balneolota</taxon>
        <taxon>Balneolia</taxon>
        <taxon>Balneolales</taxon>
        <taxon>Balneolaceae</taxon>
        <taxon>Gracilimonas</taxon>
    </lineage>
</organism>
<keyword evidence="1" id="KW-0732">Signal</keyword>
<accession>A0A521DG55</accession>
<evidence type="ECO:0000313" key="3">
    <source>
        <dbReference type="EMBL" id="SMO70111.1"/>
    </source>
</evidence>
<keyword evidence="4" id="KW-1185">Reference proteome</keyword>
<dbReference type="GO" id="GO:0008235">
    <property type="term" value="F:metalloexopeptidase activity"/>
    <property type="evidence" value="ECO:0007669"/>
    <property type="project" value="InterPro"/>
</dbReference>
<reference evidence="3 4" key="1">
    <citation type="submission" date="2017-05" db="EMBL/GenBank/DDBJ databases">
        <authorList>
            <person name="Varghese N."/>
            <person name="Submissions S."/>
        </authorList>
    </citation>
    <scope>NUCLEOTIDE SEQUENCE [LARGE SCALE GENOMIC DNA]</scope>
    <source>
        <strain evidence="3 4">DSM 21985</strain>
    </source>
</reference>
<dbReference type="InterPro" id="IPR007484">
    <property type="entry name" value="Peptidase_M28"/>
</dbReference>
<sequence length="542" mass="59964">MTKHVLLAALLLVVSACSATQKSAQNDSTIYSFSQNITEQSLYNDLAVLAHDSLQGRETATPGEEKAAKFISDRYEEIGLQPGSDENTWFQSFDLIQPTVNGYEYTVHSISRDSVISSTAFTKEKTADFVTIFGGSDRLEGPVHFAGTGMFNPGEQVNHFPKDASGAWILVFYVEGQTNMQKVQQVLSSGKALGAIIMIGNDVEDYQQEAESRQQYLGQGRGLSLKYLQDKSGSNSPAFNRIHPELAAKLLGFDNTETLMELQQDILDSPQAFISRPLDVSLLHDPEINENLVQSKNVLGFLEGSDPTMRHEVVVLSSHYDHVGVGEPDSTGDAIYNGADDDGSGTAATIQVAEAMMAAKKAGHGPRRSVLFLNVSGEEKGLLGSRYYSDHPTRSIHNTIANINMDMIGRVDPEHVDDSSYVYIIGGEIISSALDSLSQMANVMGPNLTLSDRYNDLEDPNQFYRRSDHWNFGRLGVPFVFFFNGVHEDYHRPSDHIEKITFGPYTQRTRLIYNLTALLANSPERPKVDNQEFIEKTQAEAR</sequence>
<dbReference type="GO" id="GO:0006508">
    <property type="term" value="P:proteolysis"/>
    <property type="evidence" value="ECO:0007669"/>
    <property type="project" value="InterPro"/>
</dbReference>
<dbReference type="EMBL" id="FXTP01000008">
    <property type="protein sequence ID" value="SMO70111.1"/>
    <property type="molecule type" value="Genomic_DNA"/>
</dbReference>
<proteinExistence type="predicted"/>
<evidence type="ECO:0000259" key="2">
    <source>
        <dbReference type="Pfam" id="PF04389"/>
    </source>
</evidence>
<dbReference type="PROSITE" id="PS51257">
    <property type="entry name" value="PROKAR_LIPOPROTEIN"/>
    <property type="match status" value="1"/>
</dbReference>